<reference evidence="1 2" key="2">
    <citation type="journal article" date="2013" name="Int. J. Syst. Evol. Microbiol.">
        <title>Methylophaga nitratireducenticrescens sp. nov. and Methylophaga frappieri sp. nov., isolated from the biofilm of the methanol-fed denitrification system treating the seawater at the Montreal Biodome.</title>
        <authorList>
            <person name="Villeneuve C."/>
            <person name="Martineau C."/>
            <person name="Mauffrey F."/>
            <person name="Villemur R."/>
        </authorList>
    </citation>
    <scope>NUCLEOTIDE SEQUENCE [LARGE SCALE GENOMIC DNA]</scope>
    <source>
        <strain evidence="1 2">JAM1</strain>
    </source>
</reference>
<dbReference type="RefSeq" id="WP_014705661.1">
    <property type="nucleotide sequence ID" value="NC_017857.3"/>
</dbReference>
<dbReference type="PANTHER" id="PTHR32071">
    <property type="entry name" value="TRANSCRIPTIONAL REGULATORY PROTEIN"/>
    <property type="match status" value="1"/>
</dbReference>
<dbReference type="NCBIfam" id="NF003451">
    <property type="entry name" value="PRK05022.1"/>
    <property type="match status" value="1"/>
</dbReference>
<dbReference type="InterPro" id="IPR029016">
    <property type="entry name" value="GAF-like_dom_sf"/>
</dbReference>
<accession>I1XFW7</accession>
<dbReference type="Proteomes" id="UP000009144">
    <property type="component" value="Chromosome"/>
</dbReference>
<dbReference type="Pfam" id="PF02954">
    <property type="entry name" value="HTH_8"/>
    <property type="match status" value="1"/>
</dbReference>
<keyword evidence="2" id="KW-1185">Reference proteome</keyword>
<dbReference type="GO" id="GO:0005524">
    <property type="term" value="F:ATP binding"/>
    <property type="evidence" value="ECO:0007669"/>
    <property type="project" value="InterPro"/>
</dbReference>
<sequence length="518" mass="57966">MTSPVFYKALIRLVSDLSSDLPAEERYSRLLQEVVNIFPCDAAALLQFENGYLKPLAVRGLSVDTMGRRFKVDEHPRLQRLLHSRDPVRFAADSELPDPYDGLVENAGHKLHVHDCMGASLHINNRPWGVLTLDAMDPRRFDQIEPTILKTFIGLTEATVKAAGRIAALAARAEHEHQVAATLQEQNQQVEIVGSSPAIEKLCNEIDVVARSDLTVLVLGETGVGKELVARSVHNKSQRNKKSLVYINCAALPEGIAESELFGHVKGAFSGATSDRAGKFEIAHGGTLFLDEIGELPLSLQAKLLRVLQSGEIQRVGSDRHKEVDVRIVAATNRNLLEEIERKQFRADLYHRLSVYPITVPPLRDRENDILLLAGYFMEANQRRLGVRGLRLSQAAQQALLAYNWPGNVRELEHLISRAALKAIAGKKHPDPVILQEKNLGLHLVDSDTDSVEEELITGLTPEWSRFSHFDNVRDAQDEFLRYLIQERLDQFDGNRSAAARSLGLDRGNFHRLMKRLE</sequence>
<dbReference type="InterPro" id="IPR027417">
    <property type="entry name" value="P-loop_NTPase"/>
</dbReference>
<dbReference type="PRINTS" id="PR01590">
    <property type="entry name" value="HTHFIS"/>
</dbReference>
<dbReference type="KEGG" id="mej:Q7A_435"/>
<dbReference type="SUPFAM" id="SSF55781">
    <property type="entry name" value="GAF domain-like"/>
    <property type="match status" value="1"/>
</dbReference>
<dbReference type="InterPro" id="IPR025662">
    <property type="entry name" value="Sigma_54_int_dom_ATP-bd_1"/>
</dbReference>
<dbReference type="Gene3D" id="1.10.8.60">
    <property type="match status" value="1"/>
</dbReference>
<dbReference type="PROSITE" id="PS50045">
    <property type="entry name" value="SIGMA54_INTERACT_4"/>
    <property type="match status" value="1"/>
</dbReference>
<dbReference type="Gene3D" id="3.30.450.40">
    <property type="match status" value="1"/>
</dbReference>
<dbReference type="SUPFAM" id="SSF52540">
    <property type="entry name" value="P-loop containing nucleoside triphosphate hydrolases"/>
    <property type="match status" value="1"/>
</dbReference>
<dbReference type="InterPro" id="IPR002078">
    <property type="entry name" value="Sigma_54_int"/>
</dbReference>
<evidence type="ECO:0000313" key="2">
    <source>
        <dbReference type="Proteomes" id="UP000009144"/>
    </source>
</evidence>
<dbReference type="PROSITE" id="PS00688">
    <property type="entry name" value="SIGMA54_INTERACT_3"/>
    <property type="match status" value="1"/>
</dbReference>
<proteinExistence type="predicted"/>
<dbReference type="PROSITE" id="PS00675">
    <property type="entry name" value="SIGMA54_INTERACT_1"/>
    <property type="match status" value="1"/>
</dbReference>
<dbReference type="Pfam" id="PF25601">
    <property type="entry name" value="AAA_lid_14"/>
    <property type="match status" value="1"/>
</dbReference>
<dbReference type="eggNOG" id="COG3604">
    <property type="taxonomic scope" value="Bacteria"/>
</dbReference>
<reference evidence="1 2" key="1">
    <citation type="journal article" date="2012" name="J. Bacteriol.">
        <title>Complete genome sequences of Methylophaga sp. strain JAM1 and Methylophaga sp. strain JAM7.</title>
        <authorList>
            <person name="Villeneuve C."/>
            <person name="Martineau C."/>
            <person name="Mauffrey F."/>
            <person name="Villemur R."/>
        </authorList>
    </citation>
    <scope>NUCLEOTIDE SEQUENCE [LARGE SCALE GENOMIC DNA]</scope>
    <source>
        <strain evidence="1 2">JAM1</strain>
    </source>
</reference>
<dbReference type="InterPro" id="IPR025943">
    <property type="entry name" value="Sigma_54_int_dom_ATP-bd_2"/>
</dbReference>
<dbReference type="SUPFAM" id="SSF46689">
    <property type="entry name" value="Homeodomain-like"/>
    <property type="match status" value="1"/>
</dbReference>
<dbReference type="GO" id="GO:0043565">
    <property type="term" value="F:sequence-specific DNA binding"/>
    <property type="evidence" value="ECO:0007669"/>
    <property type="project" value="InterPro"/>
</dbReference>
<organism evidence="1 2">
    <name type="scientific">Methylophaga nitratireducenticrescens</name>
    <dbReference type="NCBI Taxonomy" id="754476"/>
    <lineage>
        <taxon>Bacteria</taxon>
        <taxon>Pseudomonadati</taxon>
        <taxon>Pseudomonadota</taxon>
        <taxon>Gammaproteobacteria</taxon>
        <taxon>Thiotrichales</taxon>
        <taxon>Piscirickettsiaceae</taxon>
        <taxon>Methylophaga</taxon>
    </lineage>
</organism>
<dbReference type="InterPro" id="IPR058031">
    <property type="entry name" value="AAA_lid_NorR"/>
</dbReference>
<protein>
    <submittedName>
        <fullName evidence="1">Anaerobic nitric oxide reductase transcription regulator NorR</fullName>
    </submittedName>
</protein>
<name>I1XFW7_METNJ</name>
<dbReference type="InterPro" id="IPR003593">
    <property type="entry name" value="AAA+_ATPase"/>
</dbReference>
<dbReference type="InterPro" id="IPR003018">
    <property type="entry name" value="GAF"/>
</dbReference>
<dbReference type="InterPro" id="IPR025944">
    <property type="entry name" value="Sigma_54_int_dom_CS"/>
</dbReference>
<dbReference type="STRING" id="754476.Q7A_435"/>
<dbReference type="Pfam" id="PF01590">
    <property type="entry name" value="GAF"/>
    <property type="match status" value="1"/>
</dbReference>
<dbReference type="PATRIC" id="fig|754476.3.peg.431"/>
<dbReference type="Gene3D" id="1.10.10.60">
    <property type="entry name" value="Homeodomain-like"/>
    <property type="match status" value="1"/>
</dbReference>
<dbReference type="CDD" id="cd00009">
    <property type="entry name" value="AAA"/>
    <property type="match status" value="1"/>
</dbReference>
<dbReference type="EMBL" id="CP003390">
    <property type="protein sequence ID" value="AFI83286.1"/>
    <property type="molecule type" value="Genomic_DNA"/>
</dbReference>
<dbReference type="InterPro" id="IPR002197">
    <property type="entry name" value="HTH_Fis"/>
</dbReference>
<dbReference type="PANTHER" id="PTHR32071:SF35">
    <property type="entry name" value="ANAEROBIC NITRIC OXIDE REDUCTASE TRANSCRIPTION REGULATOR NORR"/>
    <property type="match status" value="1"/>
</dbReference>
<dbReference type="OrthoDB" id="5297379at2"/>
<gene>
    <name evidence="1" type="ordered locus">Q7A_435</name>
</gene>
<dbReference type="FunFam" id="3.40.50.300:FF:000006">
    <property type="entry name" value="DNA-binding transcriptional regulator NtrC"/>
    <property type="match status" value="1"/>
</dbReference>
<dbReference type="SMART" id="SM00382">
    <property type="entry name" value="AAA"/>
    <property type="match status" value="1"/>
</dbReference>
<dbReference type="Gene3D" id="3.40.50.300">
    <property type="entry name" value="P-loop containing nucleotide triphosphate hydrolases"/>
    <property type="match status" value="1"/>
</dbReference>
<dbReference type="InterPro" id="IPR009057">
    <property type="entry name" value="Homeodomain-like_sf"/>
</dbReference>
<dbReference type="PROSITE" id="PS00676">
    <property type="entry name" value="SIGMA54_INTERACT_2"/>
    <property type="match status" value="1"/>
</dbReference>
<evidence type="ECO:0000313" key="1">
    <source>
        <dbReference type="EMBL" id="AFI83286.1"/>
    </source>
</evidence>
<dbReference type="Pfam" id="PF00158">
    <property type="entry name" value="Sigma54_activat"/>
    <property type="match status" value="1"/>
</dbReference>
<dbReference type="SMART" id="SM00065">
    <property type="entry name" value="GAF"/>
    <property type="match status" value="1"/>
</dbReference>
<dbReference type="HOGENOM" id="CLU_000445_125_1_6"/>
<dbReference type="AlphaFoldDB" id="I1XFW7"/>
<dbReference type="GO" id="GO:0006355">
    <property type="term" value="P:regulation of DNA-templated transcription"/>
    <property type="evidence" value="ECO:0007669"/>
    <property type="project" value="InterPro"/>
</dbReference>